<sequence>MNYNIDSIITIKNIGSYKTMRLSEDTKQKIINLYKELNHTNDIPRLEFDLPLKFTKIERKTSSIDIIKGELNKLADKTFDKIKQMIINEIENEENKEIFLKNLTNMIWYVSSNNSFYANLYAKLFNELSKKYSTMLNYFYDNDEYIKYRESFKVVRSIMSTSDMELEFEINKENDKRKSVTKFIVCCCIFNVEYINVIFDIISNELIKNDIICDEIYDHLQIICNPFLASTLNKLKINDKMIKEYINDLINNEKTNKKTKFKLMDILNNLDEF</sequence>
<evidence type="ECO:0008006" key="2">
    <source>
        <dbReference type="Google" id="ProtNLM"/>
    </source>
</evidence>
<dbReference type="SUPFAM" id="SSF48371">
    <property type="entry name" value="ARM repeat"/>
    <property type="match status" value="1"/>
</dbReference>
<name>A0A6C0H5C7_9ZZZZ</name>
<evidence type="ECO:0000313" key="1">
    <source>
        <dbReference type="EMBL" id="QHT75669.1"/>
    </source>
</evidence>
<reference evidence="1" key="1">
    <citation type="journal article" date="2020" name="Nature">
        <title>Giant virus diversity and host interactions through global metagenomics.</title>
        <authorList>
            <person name="Schulz F."/>
            <person name="Roux S."/>
            <person name="Paez-Espino D."/>
            <person name="Jungbluth S."/>
            <person name="Walsh D.A."/>
            <person name="Denef V.J."/>
            <person name="McMahon K.D."/>
            <person name="Konstantinidis K.T."/>
            <person name="Eloe-Fadrosh E.A."/>
            <person name="Kyrpides N.C."/>
            <person name="Woyke T."/>
        </authorList>
    </citation>
    <scope>NUCLEOTIDE SEQUENCE</scope>
    <source>
        <strain evidence="1">GVMAG-M-3300023179-71</strain>
    </source>
</reference>
<dbReference type="InterPro" id="IPR016024">
    <property type="entry name" value="ARM-type_fold"/>
</dbReference>
<proteinExistence type="predicted"/>
<dbReference type="EMBL" id="MN739880">
    <property type="protein sequence ID" value="QHT75669.1"/>
    <property type="molecule type" value="Genomic_DNA"/>
</dbReference>
<dbReference type="AlphaFoldDB" id="A0A6C0H5C7"/>
<protein>
    <recommendedName>
        <fullName evidence="2">MIF4G domain-containing protein</fullName>
    </recommendedName>
</protein>
<organism evidence="1">
    <name type="scientific">viral metagenome</name>
    <dbReference type="NCBI Taxonomy" id="1070528"/>
    <lineage>
        <taxon>unclassified sequences</taxon>
        <taxon>metagenomes</taxon>
        <taxon>organismal metagenomes</taxon>
    </lineage>
</organism>
<accession>A0A6C0H5C7</accession>